<accession>A0A6C0HKW2</accession>
<dbReference type="AlphaFoldDB" id="A0A6C0HKW2"/>
<dbReference type="SUPFAM" id="SSF54001">
    <property type="entry name" value="Cysteine proteinases"/>
    <property type="match status" value="1"/>
</dbReference>
<evidence type="ECO:0008006" key="2">
    <source>
        <dbReference type="Google" id="ProtNLM"/>
    </source>
</evidence>
<reference evidence="1" key="1">
    <citation type="journal article" date="2020" name="Nature">
        <title>Giant virus diversity and host interactions through global metagenomics.</title>
        <authorList>
            <person name="Schulz F."/>
            <person name="Roux S."/>
            <person name="Paez-Espino D."/>
            <person name="Jungbluth S."/>
            <person name="Walsh D.A."/>
            <person name="Denef V.J."/>
            <person name="McMahon K.D."/>
            <person name="Konstantinidis K.T."/>
            <person name="Eloe-Fadrosh E.A."/>
            <person name="Kyrpides N.C."/>
            <person name="Woyke T."/>
        </authorList>
    </citation>
    <scope>NUCLEOTIDE SEQUENCE</scope>
    <source>
        <strain evidence="1">GVMAG-M-3300023184-135</strain>
    </source>
</reference>
<dbReference type="InterPro" id="IPR038765">
    <property type="entry name" value="Papain-like_cys_pep_sf"/>
</dbReference>
<organism evidence="1">
    <name type="scientific">viral metagenome</name>
    <dbReference type="NCBI Taxonomy" id="1070528"/>
    <lineage>
        <taxon>unclassified sequences</taxon>
        <taxon>metagenomes</taxon>
        <taxon>organismal metagenomes</taxon>
    </lineage>
</organism>
<proteinExistence type="predicted"/>
<sequence>MDPREVEKLRVAYNEEYPDKIPKSNHVWQDITARLKHECDTAIRACVVHKLVKKPAAPSSWEHNGAEWLSSDDIDMSQKYYQKLIPSYYYVGSVPIDFDKKEKTGKCLVSSLCSLNIAELYRKGYRRIGVVFNTDTSEGPGEHWMAAYADIRQEHPHMSFFDSYGRAPEKEVAVLMHRWKEQYDAMPQASKPMELFYSKIKHQRKDAQCGMYSIYFLYCSIFEIPIQERIPDDVVEWMRHFFFRYKQHRSKK</sequence>
<protein>
    <recommendedName>
        <fullName evidence="2">Ubiquitin-like protease family profile domain-containing protein</fullName>
    </recommendedName>
</protein>
<dbReference type="EMBL" id="MN739976">
    <property type="protein sequence ID" value="QHT81044.1"/>
    <property type="molecule type" value="Genomic_DNA"/>
</dbReference>
<name>A0A6C0HKW2_9ZZZZ</name>
<evidence type="ECO:0000313" key="1">
    <source>
        <dbReference type="EMBL" id="QHT81044.1"/>
    </source>
</evidence>
<dbReference type="Gene3D" id="3.40.395.10">
    <property type="entry name" value="Adenoviral Proteinase, Chain A"/>
    <property type="match status" value="1"/>
</dbReference>